<keyword evidence="1" id="KW-0472">Membrane</keyword>
<dbReference type="SUPFAM" id="SSF54523">
    <property type="entry name" value="Pili subunits"/>
    <property type="match status" value="1"/>
</dbReference>
<dbReference type="EMBL" id="UOFS01000011">
    <property type="protein sequence ID" value="VAW92079.1"/>
    <property type="molecule type" value="Genomic_DNA"/>
</dbReference>
<evidence type="ECO:0000256" key="1">
    <source>
        <dbReference type="SAM" id="Phobius"/>
    </source>
</evidence>
<dbReference type="Pfam" id="PF07963">
    <property type="entry name" value="N_methyl"/>
    <property type="match status" value="1"/>
</dbReference>
<dbReference type="InterPro" id="IPR045584">
    <property type="entry name" value="Pilin-like"/>
</dbReference>
<sequence>MNKSFANRFITKNQQGCNGYSLLEIIIVIIIISILFTLALNHLFKWRIAAEQTSIKKLTSEMRDALKLEVSSYYAKGQLQGILKLVGTNPLNYTIEKPNAYLGEKNSPNLGKMQAGEWLYDTSKNLLIYRVRYPDYFVTNLTGIKRIELKISLVYADINNNGKFNFGLDGLEGLRLVSTEQYSWKKFTEKD</sequence>
<dbReference type="AlphaFoldDB" id="A0A3B1A1P1"/>
<evidence type="ECO:0000313" key="2">
    <source>
        <dbReference type="EMBL" id="VAW92079.1"/>
    </source>
</evidence>
<dbReference type="Gene3D" id="3.30.700.10">
    <property type="entry name" value="Glycoprotein, Type 4 Pilin"/>
    <property type="match status" value="1"/>
</dbReference>
<organism evidence="2">
    <name type="scientific">hydrothermal vent metagenome</name>
    <dbReference type="NCBI Taxonomy" id="652676"/>
    <lineage>
        <taxon>unclassified sequences</taxon>
        <taxon>metagenomes</taxon>
        <taxon>ecological metagenomes</taxon>
    </lineage>
</organism>
<dbReference type="NCBIfam" id="TIGR02532">
    <property type="entry name" value="IV_pilin_GFxxxE"/>
    <property type="match status" value="1"/>
</dbReference>
<name>A0A3B1A1P1_9ZZZZ</name>
<protein>
    <recommendedName>
        <fullName evidence="3">Prepilin-type N-terminal cleavage/methylation domain-containing protein</fullName>
    </recommendedName>
</protein>
<gene>
    <name evidence="2" type="ORF">MNBD_GAMMA22-2336</name>
</gene>
<dbReference type="InterPro" id="IPR012902">
    <property type="entry name" value="N_methyl_site"/>
</dbReference>
<proteinExistence type="predicted"/>
<keyword evidence="1" id="KW-0812">Transmembrane</keyword>
<reference evidence="2" key="1">
    <citation type="submission" date="2018-06" db="EMBL/GenBank/DDBJ databases">
        <authorList>
            <person name="Zhirakovskaya E."/>
        </authorList>
    </citation>
    <scope>NUCLEOTIDE SEQUENCE</scope>
</reference>
<keyword evidence="1" id="KW-1133">Transmembrane helix</keyword>
<accession>A0A3B1A1P1</accession>
<feature type="transmembrane region" description="Helical" evidence="1">
    <location>
        <begin position="20"/>
        <end position="40"/>
    </location>
</feature>
<evidence type="ECO:0008006" key="3">
    <source>
        <dbReference type="Google" id="ProtNLM"/>
    </source>
</evidence>